<gene>
    <name evidence="11" type="ORF">SPHA_2262</name>
</gene>
<dbReference type="InterPro" id="IPR051950">
    <property type="entry name" value="Dev_reg/Prot_inhib"/>
</dbReference>
<dbReference type="InterPro" id="IPR018247">
    <property type="entry name" value="EF_Hand_1_Ca_BS"/>
</dbReference>
<feature type="region of interest" description="Disordered" evidence="8">
    <location>
        <begin position="220"/>
        <end position="270"/>
    </location>
</feature>
<keyword evidence="4" id="KW-0106">Calcium</keyword>
<dbReference type="Gene3D" id="1.10.238.10">
    <property type="entry name" value="EF-hand"/>
    <property type="match status" value="1"/>
</dbReference>
<dbReference type="GO" id="GO:0050840">
    <property type="term" value="F:extracellular matrix binding"/>
    <property type="evidence" value="ECO:0007669"/>
    <property type="project" value="TreeGrafter"/>
</dbReference>
<evidence type="ECO:0000256" key="7">
    <source>
        <dbReference type="PROSITE-ProRule" id="PRU00500"/>
    </source>
</evidence>
<dbReference type="PROSITE" id="PS00018">
    <property type="entry name" value="EF_HAND_1"/>
    <property type="match status" value="2"/>
</dbReference>
<dbReference type="AlphaFoldDB" id="A0A812ANB5"/>
<evidence type="ECO:0000256" key="3">
    <source>
        <dbReference type="ARBA" id="ARBA00022737"/>
    </source>
</evidence>
<dbReference type="PROSITE" id="PS00484">
    <property type="entry name" value="THYROGLOBULIN_1_1"/>
    <property type="match status" value="1"/>
</dbReference>
<feature type="compositionally biased region" description="Basic and acidic residues" evidence="8">
    <location>
        <begin position="251"/>
        <end position="270"/>
    </location>
</feature>
<feature type="domain" description="Thyroglobulin type-1" evidence="10">
    <location>
        <begin position="268"/>
        <end position="334"/>
    </location>
</feature>
<dbReference type="InterPro" id="IPR036857">
    <property type="entry name" value="Thyroglobulin_1_sf"/>
</dbReference>
<evidence type="ECO:0000259" key="10">
    <source>
        <dbReference type="PROSITE" id="PS51162"/>
    </source>
</evidence>
<keyword evidence="12" id="KW-1185">Reference proteome</keyword>
<dbReference type="CDD" id="cd00191">
    <property type="entry name" value="TY"/>
    <property type="match status" value="1"/>
</dbReference>
<dbReference type="Pfam" id="PF00086">
    <property type="entry name" value="Thyroglobulin_1"/>
    <property type="match status" value="1"/>
</dbReference>
<comment type="caution">
    <text evidence="7">Lacks conserved residue(s) required for the propagation of feature annotation.</text>
</comment>
<evidence type="ECO:0000256" key="5">
    <source>
        <dbReference type="ARBA" id="ARBA00023157"/>
    </source>
</evidence>
<evidence type="ECO:0000256" key="9">
    <source>
        <dbReference type="SAM" id="Phobius"/>
    </source>
</evidence>
<dbReference type="InterPro" id="IPR019577">
    <property type="entry name" value="SPARC/Testican_Ca-bd-dom"/>
</dbReference>
<dbReference type="GO" id="GO:0030198">
    <property type="term" value="P:extracellular matrix organization"/>
    <property type="evidence" value="ECO:0007669"/>
    <property type="project" value="TreeGrafter"/>
</dbReference>
<organism evidence="11 12">
    <name type="scientific">Acanthosepion pharaonis</name>
    <name type="common">Pharaoh cuttlefish</name>
    <name type="synonym">Sepia pharaonis</name>
    <dbReference type="NCBI Taxonomy" id="158019"/>
    <lineage>
        <taxon>Eukaryota</taxon>
        <taxon>Metazoa</taxon>
        <taxon>Spiralia</taxon>
        <taxon>Lophotrochozoa</taxon>
        <taxon>Mollusca</taxon>
        <taxon>Cephalopoda</taxon>
        <taxon>Coleoidea</taxon>
        <taxon>Decapodiformes</taxon>
        <taxon>Sepiida</taxon>
        <taxon>Sepiina</taxon>
        <taxon>Sepiidae</taxon>
        <taxon>Acanthosepion</taxon>
    </lineage>
</organism>
<keyword evidence="9" id="KW-0472">Membrane</keyword>
<feature type="transmembrane region" description="Helical" evidence="9">
    <location>
        <begin position="14"/>
        <end position="35"/>
    </location>
</feature>
<dbReference type="PROSITE" id="PS51162">
    <property type="entry name" value="THYROGLOBULIN_1_2"/>
    <property type="match status" value="1"/>
</dbReference>
<dbReference type="SUPFAM" id="SSF47473">
    <property type="entry name" value="EF-hand"/>
    <property type="match status" value="1"/>
</dbReference>
<dbReference type="InterPro" id="IPR011992">
    <property type="entry name" value="EF-hand-dom_pair"/>
</dbReference>
<protein>
    <recommendedName>
        <fullName evidence="10">Thyroglobulin type-1 domain-containing protein</fullName>
    </recommendedName>
</protein>
<sequence>MAVRHSPCLTRCDVVYNCFLCLILLDILVSSPFSLSPPRSPCLLPVLPVSSLSPCLLPVSPRLLPRLLPVSPVSSPVSPRLLPVSLSPPCLPVSSLSLPVSSLSLPRLLPVSPPSPPCLSPSPPLSSLSPPLYPPCSPCLSPILPVLPVSSLFPCLCHCLLPVLPPTVSSPVLPTVSSPVLPTVSSPFSPTVSSTFSPSLPLSPPRSPLSFRMFLSLNSEEQTTQPPRGHIVSEGGGLIPSHIRNRPSSNTRRESTETTEPDKKDEHHRSCLKERAAAIKINQEDPNGKTFSPECTATGKYKKTQCYNNICWCVDEETGKSIHATTSFNKSLNCDMKPDREMKGCPRSQKRRFLVDLMTELKAELRADRNATETIDSVPTEDLSGELEPSIVVKWKMNSLDVNKNGLLERKELTKFKRDLRKRKKKSRKCGRNFLRYCDADKNKKITLEEFNDCMGVNRNYHSMRIDSHRFGQNPLNIPLLSPPRSLSLSLIILYIHIDVSISQILLSLPHPLSTLSLSISLPSYRLFLHLSPICISFYIFLLFSLSLSLSLSIYIYIYIYISFSYSPGLRPPLSLLFCNVSLTPPPPLQYILLSLPLFLPNVNETMSPPYCTLECLLPLSFFYSHSLPPSSTPRYINSPSLSVFSSSTLPRLLSSVALPPTSTLQCLPPS</sequence>
<accession>A0A812ANB5</accession>
<dbReference type="GO" id="GO:0005509">
    <property type="term" value="F:calcium ion binding"/>
    <property type="evidence" value="ECO:0007669"/>
    <property type="project" value="InterPro"/>
</dbReference>
<evidence type="ECO:0000313" key="11">
    <source>
        <dbReference type="EMBL" id="CAE1147941.1"/>
    </source>
</evidence>
<dbReference type="PANTHER" id="PTHR12352">
    <property type="entry name" value="SECRETED MODULAR CALCIUM-BINDING PROTEIN"/>
    <property type="match status" value="1"/>
</dbReference>
<dbReference type="SUPFAM" id="SSF57610">
    <property type="entry name" value="Thyroglobulin type-1 domain"/>
    <property type="match status" value="1"/>
</dbReference>
<dbReference type="SMART" id="SM00211">
    <property type="entry name" value="TY"/>
    <property type="match status" value="1"/>
</dbReference>
<name>A0A812ANB5_ACAPH</name>
<evidence type="ECO:0000256" key="2">
    <source>
        <dbReference type="ARBA" id="ARBA00022525"/>
    </source>
</evidence>
<dbReference type="GO" id="GO:0005615">
    <property type="term" value="C:extracellular space"/>
    <property type="evidence" value="ECO:0007669"/>
    <property type="project" value="TreeGrafter"/>
</dbReference>
<keyword evidence="3" id="KW-0677">Repeat</keyword>
<keyword evidence="9" id="KW-0812">Transmembrane</keyword>
<dbReference type="Proteomes" id="UP000597762">
    <property type="component" value="Unassembled WGS sequence"/>
</dbReference>
<dbReference type="Gene3D" id="4.10.800.10">
    <property type="entry name" value="Thyroglobulin type-1"/>
    <property type="match status" value="1"/>
</dbReference>
<evidence type="ECO:0000256" key="8">
    <source>
        <dbReference type="SAM" id="MobiDB-lite"/>
    </source>
</evidence>
<reference evidence="11" key="1">
    <citation type="submission" date="2021-01" db="EMBL/GenBank/DDBJ databases">
        <authorList>
            <person name="Li R."/>
            <person name="Bekaert M."/>
        </authorList>
    </citation>
    <scope>NUCLEOTIDE SEQUENCE</scope>
    <source>
        <strain evidence="11">Farmed</strain>
    </source>
</reference>
<feature type="transmembrane region" description="Helical" evidence="9">
    <location>
        <begin position="527"/>
        <end position="560"/>
    </location>
</feature>
<comment type="caution">
    <text evidence="11">The sequence shown here is derived from an EMBL/GenBank/DDBJ whole genome shotgun (WGS) entry which is preliminary data.</text>
</comment>
<keyword evidence="6" id="KW-0325">Glycoprotein</keyword>
<dbReference type="Pfam" id="PF10591">
    <property type="entry name" value="SPARC_Ca_bdg"/>
    <property type="match status" value="1"/>
</dbReference>
<dbReference type="EMBL" id="CAHIKZ030000063">
    <property type="protein sequence ID" value="CAE1147941.1"/>
    <property type="molecule type" value="Genomic_DNA"/>
</dbReference>
<dbReference type="OrthoDB" id="5986054at2759"/>
<keyword evidence="9" id="KW-1133">Transmembrane helix</keyword>
<comment type="subcellular location">
    <subcellularLocation>
        <location evidence="1">Secreted</location>
    </subcellularLocation>
</comment>
<dbReference type="GO" id="GO:0008201">
    <property type="term" value="F:heparin binding"/>
    <property type="evidence" value="ECO:0007669"/>
    <property type="project" value="TreeGrafter"/>
</dbReference>
<keyword evidence="5" id="KW-1015">Disulfide bond</keyword>
<keyword evidence="2" id="KW-0964">Secreted</keyword>
<dbReference type="PANTHER" id="PTHR12352:SF30">
    <property type="entry name" value="FI05255P"/>
    <property type="match status" value="1"/>
</dbReference>
<evidence type="ECO:0000256" key="4">
    <source>
        <dbReference type="ARBA" id="ARBA00022837"/>
    </source>
</evidence>
<evidence type="ECO:0000313" key="12">
    <source>
        <dbReference type="Proteomes" id="UP000597762"/>
    </source>
</evidence>
<dbReference type="GO" id="GO:0005604">
    <property type="term" value="C:basement membrane"/>
    <property type="evidence" value="ECO:0007669"/>
    <property type="project" value="TreeGrafter"/>
</dbReference>
<evidence type="ECO:0000256" key="6">
    <source>
        <dbReference type="ARBA" id="ARBA00023180"/>
    </source>
</evidence>
<proteinExistence type="predicted"/>
<dbReference type="InterPro" id="IPR000716">
    <property type="entry name" value="Thyroglobulin_1"/>
</dbReference>
<evidence type="ECO:0000256" key="1">
    <source>
        <dbReference type="ARBA" id="ARBA00004613"/>
    </source>
</evidence>